<feature type="transmembrane region" description="Helical" evidence="5">
    <location>
        <begin position="34"/>
        <end position="57"/>
    </location>
</feature>
<feature type="transmembrane region" description="Helical" evidence="5">
    <location>
        <begin position="167"/>
        <end position="190"/>
    </location>
</feature>
<feature type="transmembrane region" description="Helical" evidence="5">
    <location>
        <begin position="135"/>
        <end position="155"/>
    </location>
</feature>
<comment type="subcellular location">
    <subcellularLocation>
        <location evidence="1">Membrane</location>
        <topology evidence="1">Multi-pass membrane protein</topology>
    </subcellularLocation>
</comment>
<accession>A0A0F9M757</accession>
<sequence length="194" mass="20531">MLSLPTLLPLVGDTLRAPRETFARLLALDLPRGALWQALILVVILSVLLAEGANLLISPMSGGPGHMVIASPAVFGILQLSLLVVMVFAIYWIGKAAGGQGSFAGGILLVAWLQFVMVCLQALQSVAILVMPPLAWLIGVGGLVLFLWLLTNFIAELHGFASLGRVFAMILFSMLGFALGLSFLLTLIGVSVPR</sequence>
<feature type="domain" description="Yip1" evidence="6">
    <location>
        <begin position="13"/>
        <end position="181"/>
    </location>
</feature>
<evidence type="ECO:0000259" key="6">
    <source>
        <dbReference type="Pfam" id="PF04893"/>
    </source>
</evidence>
<dbReference type="AlphaFoldDB" id="A0A0F9M757"/>
<evidence type="ECO:0000313" key="7">
    <source>
        <dbReference type="EMBL" id="KKM72475.1"/>
    </source>
</evidence>
<name>A0A0F9M757_9ZZZZ</name>
<feature type="transmembrane region" description="Helical" evidence="5">
    <location>
        <begin position="69"/>
        <end position="91"/>
    </location>
</feature>
<comment type="caution">
    <text evidence="7">The sequence shown here is derived from an EMBL/GenBank/DDBJ whole genome shotgun (WGS) entry which is preliminary data.</text>
</comment>
<keyword evidence="3 5" id="KW-1133">Transmembrane helix</keyword>
<evidence type="ECO:0000256" key="3">
    <source>
        <dbReference type="ARBA" id="ARBA00022989"/>
    </source>
</evidence>
<evidence type="ECO:0000256" key="1">
    <source>
        <dbReference type="ARBA" id="ARBA00004141"/>
    </source>
</evidence>
<evidence type="ECO:0000256" key="5">
    <source>
        <dbReference type="SAM" id="Phobius"/>
    </source>
</evidence>
<dbReference type="InterPro" id="IPR006977">
    <property type="entry name" value="Yip1_dom"/>
</dbReference>
<feature type="transmembrane region" description="Helical" evidence="5">
    <location>
        <begin position="103"/>
        <end position="123"/>
    </location>
</feature>
<dbReference type="Pfam" id="PF04893">
    <property type="entry name" value="Yip1"/>
    <property type="match status" value="1"/>
</dbReference>
<proteinExistence type="predicted"/>
<reference evidence="7" key="1">
    <citation type="journal article" date="2015" name="Nature">
        <title>Complex archaea that bridge the gap between prokaryotes and eukaryotes.</title>
        <authorList>
            <person name="Spang A."/>
            <person name="Saw J.H."/>
            <person name="Jorgensen S.L."/>
            <person name="Zaremba-Niedzwiedzka K."/>
            <person name="Martijn J."/>
            <person name="Lind A.E."/>
            <person name="van Eijk R."/>
            <person name="Schleper C."/>
            <person name="Guy L."/>
            <person name="Ettema T.J."/>
        </authorList>
    </citation>
    <scope>NUCLEOTIDE SEQUENCE</scope>
</reference>
<dbReference type="EMBL" id="LAZR01009464">
    <property type="protein sequence ID" value="KKM72475.1"/>
    <property type="molecule type" value="Genomic_DNA"/>
</dbReference>
<evidence type="ECO:0000256" key="4">
    <source>
        <dbReference type="ARBA" id="ARBA00023136"/>
    </source>
</evidence>
<organism evidence="7">
    <name type="scientific">marine sediment metagenome</name>
    <dbReference type="NCBI Taxonomy" id="412755"/>
    <lineage>
        <taxon>unclassified sequences</taxon>
        <taxon>metagenomes</taxon>
        <taxon>ecological metagenomes</taxon>
    </lineage>
</organism>
<dbReference type="GO" id="GO:0016020">
    <property type="term" value="C:membrane"/>
    <property type="evidence" value="ECO:0007669"/>
    <property type="project" value="UniProtKB-SubCell"/>
</dbReference>
<evidence type="ECO:0000256" key="2">
    <source>
        <dbReference type="ARBA" id="ARBA00022692"/>
    </source>
</evidence>
<keyword evidence="4 5" id="KW-0472">Membrane</keyword>
<protein>
    <recommendedName>
        <fullName evidence="6">Yip1 domain-containing protein</fullName>
    </recommendedName>
</protein>
<keyword evidence="2 5" id="KW-0812">Transmembrane</keyword>
<gene>
    <name evidence="7" type="ORF">LCGC14_1420190</name>
</gene>